<dbReference type="AlphaFoldDB" id="A0A0F8UEL6"/>
<sequence>MCGIPRPSTGHRIAIISPSEPSQCQSQPYYYTLLFRDSHTTTATTAIFRLQDPTGTWEILRASSSRIDLRIEYPLYRFRLRPGVLSASAGSPEMEFDLPERLDLGVSERGIVGRQVTVVVEGEDCVRWIGRGIVGFD</sequence>
<keyword evidence="2" id="KW-1185">Reference proteome</keyword>
<evidence type="ECO:0000313" key="2">
    <source>
        <dbReference type="Proteomes" id="UP000034291"/>
    </source>
</evidence>
<accession>A0A0F8UEL6</accession>
<dbReference type="OrthoDB" id="4158189at2759"/>
<dbReference type="Proteomes" id="UP000034291">
    <property type="component" value="Unassembled WGS sequence"/>
</dbReference>
<reference evidence="1 2" key="1">
    <citation type="submission" date="2015-02" db="EMBL/GenBank/DDBJ databases">
        <title>Draft Genome Sequences of Two Closely-Related Aflatoxigenic Aspergillus Species Obtained from the Cote d'Ivoire.</title>
        <authorList>
            <person name="Moore G.G."/>
            <person name="Beltz S.B."/>
            <person name="Mack B.M."/>
        </authorList>
    </citation>
    <scope>NUCLEOTIDE SEQUENCE [LARGE SCALE GENOMIC DNA]</scope>
    <source>
        <strain evidence="1 2">SRRC1468</strain>
    </source>
</reference>
<protein>
    <submittedName>
        <fullName evidence="1">Uncharacterized protein</fullName>
    </submittedName>
</protein>
<gene>
    <name evidence="1" type="ORF">ARAM_000739</name>
</gene>
<proteinExistence type="predicted"/>
<comment type="caution">
    <text evidence="1">The sequence shown here is derived from an EMBL/GenBank/DDBJ whole genome shotgun (WGS) entry which is preliminary data.</text>
</comment>
<evidence type="ECO:0000313" key="1">
    <source>
        <dbReference type="EMBL" id="KKK18023.1"/>
    </source>
</evidence>
<organism evidence="1 2">
    <name type="scientific">Aspergillus rambellii</name>
    <dbReference type="NCBI Taxonomy" id="308745"/>
    <lineage>
        <taxon>Eukaryota</taxon>
        <taxon>Fungi</taxon>
        <taxon>Dikarya</taxon>
        <taxon>Ascomycota</taxon>
        <taxon>Pezizomycotina</taxon>
        <taxon>Eurotiomycetes</taxon>
        <taxon>Eurotiomycetidae</taxon>
        <taxon>Eurotiales</taxon>
        <taxon>Aspergillaceae</taxon>
        <taxon>Aspergillus</taxon>
        <taxon>Aspergillus subgen. Nidulantes</taxon>
    </lineage>
</organism>
<dbReference type="EMBL" id="JZBS01002578">
    <property type="protein sequence ID" value="KKK18023.1"/>
    <property type="molecule type" value="Genomic_DNA"/>
</dbReference>
<dbReference type="STRING" id="308745.A0A0F8UEL6"/>
<name>A0A0F8UEL6_9EURO</name>